<dbReference type="EMBL" id="OZ034822">
    <property type="protein sequence ID" value="CAL1413965.1"/>
    <property type="molecule type" value="Genomic_DNA"/>
</dbReference>
<organism evidence="2 3">
    <name type="scientific">Linum trigynum</name>
    <dbReference type="NCBI Taxonomy" id="586398"/>
    <lineage>
        <taxon>Eukaryota</taxon>
        <taxon>Viridiplantae</taxon>
        <taxon>Streptophyta</taxon>
        <taxon>Embryophyta</taxon>
        <taxon>Tracheophyta</taxon>
        <taxon>Spermatophyta</taxon>
        <taxon>Magnoliopsida</taxon>
        <taxon>eudicotyledons</taxon>
        <taxon>Gunneridae</taxon>
        <taxon>Pentapetalae</taxon>
        <taxon>rosids</taxon>
        <taxon>fabids</taxon>
        <taxon>Malpighiales</taxon>
        <taxon>Linaceae</taxon>
        <taxon>Linum</taxon>
    </lineage>
</organism>
<accession>A0AAV2GXG1</accession>
<feature type="compositionally biased region" description="Polar residues" evidence="1">
    <location>
        <begin position="64"/>
        <end position="78"/>
    </location>
</feature>
<gene>
    <name evidence="2" type="ORF">LTRI10_LOCUS53157</name>
</gene>
<evidence type="ECO:0000256" key="1">
    <source>
        <dbReference type="SAM" id="MobiDB-lite"/>
    </source>
</evidence>
<reference evidence="2 3" key="1">
    <citation type="submission" date="2024-04" db="EMBL/GenBank/DDBJ databases">
        <authorList>
            <person name="Fracassetti M."/>
        </authorList>
    </citation>
    <scope>NUCLEOTIDE SEQUENCE [LARGE SCALE GENOMIC DNA]</scope>
</reference>
<name>A0AAV2GXG1_9ROSI</name>
<feature type="compositionally biased region" description="Basic and acidic residues" evidence="1">
    <location>
        <begin position="50"/>
        <end position="60"/>
    </location>
</feature>
<evidence type="ECO:0000313" key="2">
    <source>
        <dbReference type="EMBL" id="CAL1413965.1"/>
    </source>
</evidence>
<proteinExistence type="predicted"/>
<sequence>MILERSKEVDLHVDVDSCWVYGSGPIAPRSHRGTAPEGSGALVPTRPKLHPRENLERGEAYTRGQESQTPNDDVSTKR</sequence>
<feature type="region of interest" description="Disordered" evidence="1">
    <location>
        <begin position="23"/>
        <end position="78"/>
    </location>
</feature>
<keyword evidence="3" id="KW-1185">Reference proteome</keyword>
<evidence type="ECO:0000313" key="3">
    <source>
        <dbReference type="Proteomes" id="UP001497516"/>
    </source>
</evidence>
<dbReference type="Proteomes" id="UP001497516">
    <property type="component" value="Chromosome 9"/>
</dbReference>
<dbReference type="AlphaFoldDB" id="A0AAV2GXG1"/>
<protein>
    <submittedName>
        <fullName evidence="2">Uncharacterized protein</fullName>
    </submittedName>
</protein>